<name>A0A482T0E5_9EURY</name>
<dbReference type="EMBL" id="RZHH01000003">
    <property type="protein sequence ID" value="RYJ08376.1"/>
    <property type="molecule type" value="Genomic_DNA"/>
</dbReference>
<dbReference type="InterPro" id="IPR055943">
    <property type="entry name" value="DUF7521"/>
</dbReference>
<protein>
    <submittedName>
        <fullName evidence="2">Uncharacterized protein</fullName>
    </submittedName>
</protein>
<organism evidence="2 3">
    <name type="scientific">Halogeometricum borinquense</name>
    <dbReference type="NCBI Taxonomy" id="60847"/>
    <lineage>
        <taxon>Archaea</taxon>
        <taxon>Methanobacteriati</taxon>
        <taxon>Methanobacteriota</taxon>
        <taxon>Stenosarchaea group</taxon>
        <taxon>Halobacteria</taxon>
        <taxon>Halobacteriales</taxon>
        <taxon>Haloferacaceae</taxon>
        <taxon>Halogeometricum</taxon>
    </lineage>
</organism>
<keyword evidence="1" id="KW-0472">Membrane</keyword>
<keyword evidence="1" id="KW-1133">Transmembrane helix</keyword>
<feature type="transmembrane region" description="Helical" evidence="1">
    <location>
        <begin position="13"/>
        <end position="37"/>
    </location>
</feature>
<accession>A0A482T0E5</accession>
<evidence type="ECO:0000313" key="3">
    <source>
        <dbReference type="Proteomes" id="UP000294028"/>
    </source>
</evidence>
<comment type="caution">
    <text evidence="2">The sequence shown here is derived from an EMBL/GenBank/DDBJ whole genome shotgun (WGS) entry which is preliminary data.</text>
</comment>
<reference evidence="2 3" key="1">
    <citation type="submission" date="2018-12" db="EMBL/GenBank/DDBJ databases">
        <title>Genome analysis provides insights into bioremediation potentialities of Halogeometricum borinquense strain N11.</title>
        <authorList>
            <person name="Najjari A."/>
            <person name="Youssef N."/>
            <person name="Fhoula I."/>
            <person name="Ben Dhia O."/>
            <person name="Mahjoubi M."/>
            <person name="Ouzari H.I."/>
            <person name="Cherif A."/>
        </authorList>
    </citation>
    <scope>NUCLEOTIDE SEQUENCE [LARGE SCALE GENOMIC DNA]</scope>
    <source>
        <strain evidence="2 3">N11</strain>
    </source>
</reference>
<dbReference type="Pfam" id="PF24365">
    <property type="entry name" value="DUF7521"/>
    <property type="match status" value="1"/>
</dbReference>
<sequence length="114" mass="12062">MIGAPLQFSSIRFGIVVGIGLSLVSTILGGVITYISFKGYQRNNSRPMLFISLGFLLIFVIPFLISLGPTLSKLLGGVGSFSAQLSAGAGIIAELSRVTGLLSILYGLRMPIRE</sequence>
<gene>
    <name evidence="2" type="ORF">ELS19_17655</name>
</gene>
<evidence type="ECO:0000256" key="1">
    <source>
        <dbReference type="SAM" id="Phobius"/>
    </source>
</evidence>
<proteinExistence type="predicted"/>
<feature type="transmembrane region" description="Helical" evidence="1">
    <location>
        <begin position="49"/>
        <end position="67"/>
    </location>
</feature>
<feature type="transmembrane region" description="Helical" evidence="1">
    <location>
        <begin position="87"/>
        <end position="108"/>
    </location>
</feature>
<dbReference type="AlphaFoldDB" id="A0A482T0E5"/>
<dbReference type="Proteomes" id="UP000294028">
    <property type="component" value="Unassembled WGS sequence"/>
</dbReference>
<evidence type="ECO:0000313" key="2">
    <source>
        <dbReference type="EMBL" id="RYJ08376.1"/>
    </source>
</evidence>
<keyword evidence="1" id="KW-0812">Transmembrane</keyword>